<organism evidence="1 2">
    <name type="scientific">Heracleum sosnowskyi</name>
    <dbReference type="NCBI Taxonomy" id="360622"/>
    <lineage>
        <taxon>Eukaryota</taxon>
        <taxon>Viridiplantae</taxon>
        <taxon>Streptophyta</taxon>
        <taxon>Embryophyta</taxon>
        <taxon>Tracheophyta</taxon>
        <taxon>Spermatophyta</taxon>
        <taxon>Magnoliopsida</taxon>
        <taxon>eudicotyledons</taxon>
        <taxon>Gunneridae</taxon>
        <taxon>Pentapetalae</taxon>
        <taxon>asterids</taxon>
        <taxon>campanulids</taxon>
        <taxon>Apiales</taxon>
        <taxon>Apiaceae</taxon>
        <taxon>Apioideae</taxon>
        <taxon>apioid superclade</taxon>
        <taxon>Tordylieae</taxon>
        <taxon>Tordyliinae</taxon>
        <taxon>Heracleum</taxon>
    </lineage>
</organism>
<reference evidence="1" key="2">
    <citation type="submission" date="2023-05" db="EMBL/GenBank/DDBJ databases">
        <authorList>
            <person name="Schelkunov M.I."/>
        </authorList>
    </citation>
    <scope>NUCLEOTIDE SEQUENCE</scope>
    <source>
        <strain evidence="1">Hsosn_3</strain>
        <tissue evidence="1">Leaf</tissue>
    </source>
</reference>
<dbReference type="AlphaFoldDB" id="A0AAD8MWX8"/>
<keyword evidence="2" id="KW-1185">Reference proteome</keyword>
<protein>
    <submittedName>
        <fullName evidence="1">Uncharacterized protein</fullName>
    </submittedName>
</protein>
<dbReference type="Proteomes" id="UP001237642">
    <property type="component" value="Unassembled WGS sequence"/>
</dbReference>
<proteinExistence type="predicted"/>
<sequence length="299" mass="32695">MRLYVTDIDVKLDIMQLLLLSWFLHLHHLYHHHLIIISSKKMLTAAIMPINVVCWKQALCLEFMVRTEEGQASWVGQGVTGAKGAEEGPASRSRLGSGNAGQGYAFEEVKVLFLILMDLCRRTSGLAHPLPVSQVGSNNIQVRLHYTILPEVVEASLGPHMQDLAVVVLLILIPLISPNSSKGGVGFHAISEALGLASLKAVIAISAIIAGGRLLLRPIYKQIAENQNAEIFSTNTLLYKEETTDAAMAAIDAAEKSLSFIQYAQNFNELSKFLAPRMYIGHGIIVLVEVQIVHAAGWK</sequence>
<dbReference type="GO" id="GO:0006355">
    <property type="term" value="P:regulation of DNA-templated transcription"/>
    <property type="evidence" value="ECO:0007669"/>
    <property type="project" value="InterPro"/>
</dbReference>
<comment type="caution">
    <text evidence="1">The sequence shown here is derived from an EMBL/GenBank/DDBJ whole genome shotgun (WGS) entry which is preliminary data.</text>
</comment>
<accession>A0AAD8MWX8</accession>
<dbReference type="EMBL" id="JAUIZM010000004">
    <property type="protein sequence ID" value="KAK1387812.1"/>
    <property type="molecule type" value="Genomic_DNA"/>
</dbReference>
<dbReference type="GO" id="GO:0016592">
    <property type="term" value="C:mediator complex"/>
    <property type="evidence" value="ECO:0007669"/>
    <property type="project" value="InterPro"/>
</dbReference>
<dbReference type="InterPro" id="IPR038836">
    <property type="entry name" value="MED16"/>
</dbReference>
<evidence type="ECO:0000313" key="2">
    <source>
        <dbReference type="Proteomes" id="UP001237642"/>
    </source>
</evidence>
<evidence type="ECO:0000313" key="1">
    <source>
        <dbReference type="EMBL" id="KAK1387812.1"/>
    </source>
</evidence>
<gene>
    <name evidence="1" type="ORF">POM88_015990</name>
</gene>
<name>A0AAD8MWX8_9APIA</name>
<reference evidence="1" key="1">
    <citation type="submission" date="2023-02" db="EMBL/GenBank/DDBJ databases">
        <title>Genome of toxic invasive species Heracleum sosnowskyi carries increased number of genes despite the absence of recent whole-genome duplications.</title>
        <authorList>
            <person name="Schelkunov M."/>
            <person name="Shtratnikova V."/>
            <person name="Makarenko M."/>
            <person name="Klepikova A."/>
            <person name="Omelchenko D."/>
            <person name="Novikova G."/>
            <person name="Obukhova E."/>
            <person name="Bogdanov V."/>
            <person name="Penin A."/>
            <person name="Logacheva M."/>
        </authorList>
    </citation>
    <scope>NUCLEOTIDE SEQUENCE</scope>
    <source>
        <strain evidence="1">Hsosn_3</strain>
        <tissue evidence="1">Leaf</tissue>
    </source>
</reference>
<dbReference type="PANTHER" id="PTHR35130:SF1">
    <property type="entry name" value="MEDIATOR OF RNA POLYMERASE II TRANSCRIPTION SUBUNIT 16"/>
    <property type="match status" value="1"/>
</dbReference>
<dbReference type="PANTHER" id="PTHR35130">
    <property type="entry name" value="MEDIATOR OF RNA POLYMERASE II TRANSCRIPTION SUBUNIT 16"/>
    <property type="match status" value="1"/>
</dbReference>